<organism evidence="1">
    <name type="scientific">marine sediment metagenome</name>
    <dbReference type="NCBI Taxonomy" id="412755"/>
    <lineage>
        <taxon>unclassified sequences</taxon>
        <taxon>metagenomes</taxon>
        <taxon>ecological metagenomes</taxon>
    </lineage>
</organism>
<dbReference type="InterPro" id="IPR013320">
    <property type="entry name" value="ConA-like_dom_sf"/>
</dbReference>
<evidence type="ECO:0008006" key="2">
    <source>
        <dbReference type="Google" id="ProtNLM"/>
    </source>
</evidence>
<name>A0A0F9IQE9_9ZZZZ</name>
<protein>
    <recommendedName>
        <fullName evidence="2">LamG-like jellyroll fold domain-containing protein</fullName>
    </recommendedName>
</protein>
<dbReference type="Gene3D" id="2.60.120.200">
    <property type="match status" value="1"/>
</dbReference>
<dbReference type="Pfam" id="PF13385">
    <property type="entry name" value="Laminin_G_3"/>
    <property type="match status" value="1"/>
</dbReference>
<accession>A0A0F9IQE9</accession>
<sequence length="223" mass="24454">MNTSDRIYLPRRRVYPSRVGDVPRDGLSMWHDYTQNRGATAQDLSGIGNDGNDNAGTIAGTPKLPLFDGADDAITVANHASLQFGTGDFAIHVWTEAPSSGTIRTLVSKDDRGFADKWAFYLEGASGGMVVFENETTTFTSTTPIDNTGRYLCSVIRKDSVLNIYVNARLESSAADIDDYSGADDLLIGSQAGDVELFIGFLYQVYIYKKTFLNFQDAEQDMN</sequence>
<dbReference type="SUPFAM" id="SSF49899">
    <property type="entry name" value="Concanavalin A-like lectins/glucanases"/>
    <property type="match status" value="1"/>
</dbReference>
<proteinExistence type="predicted"/>
<evidence type="ECO:0000313" key="1">
    <source>
        <dbReference type="EMBL" id="KKM22119.1"/>
    </source>
</evidence>
<gene>
    <name evidence="1" type="ORF">LCGC14_1628520</name>
</gene>
<comment type="caution">
    <text evidence="1">The sequence shown here is derived from an EMBL/GenBank/DDBJ whole genome shotgun (WGS) entry which is preliminary data.</text>
</comment>
<feature type="non-terminal residue" evidence="1">
    <location>
        <position position="223"/>
    </location>
</feature>
<dbReference type="AlphaFoldDB" id="A0A0F9IQE9"/>
<dbReference type="EMBL" id="LAZR01013402">
    <property type="protein sequence ID" value="KKM22119.1"/>
    <property type="molecule type" value="Genomic_DNA"/>
</dbReference>
<reference evidence="1" key="1">
    <citation type="journal article" date="2015" name="Nature">
        <title>Complex archaea that bridge the gap between prokaryotes and eukaryotes.</title>
        <authorList>
            <person name="Spang A."/>
            <person name="Saw J.H."/>
            <person name="Jorgensen S.L."/>
            <person name="Zaremba-Niedzwiedzka K."/>
            <person name="Martijn J."/>
            <person name="Lind A.E."/>
            <person name="van Eijk R."/>
            <person name="Schleper C."/>
            <person name="Guy L."/>
            <person name="Ettema T.J."/>
        </authorList>
    </citation>
    <scope>NUCLEOTIDE SEQUENCE</scope>
</reference>